<dbReference type="AlphaFoldDB" id="U4KT16"/>
<evidence type="ECO:0000313" key="2">
    <source>
        <dbReference type="EMBL" id="CCV65904.1"/>
    </source>
</evidence>
<dbReference type="SUPFAM" id="SSF55186">
    <property type="entry name" value="ThrRS/AlaRS common domain"/>
    <property type="match status" value="1"/>
</dbReference>
<dbReference type="SUPFAM" id="SSF52540">
    <property type="entry name" value="P-loop containing nucleoside triphosphate hydrolases"/>
    <property type="match status" value="1"/>
</dbReference>
<sequence length="545" mass="63110">MINIRFNDSVVQFEPGVTLEDVKNHLGVVAYAATVNNRIRELTYKLTKDCDVVFFDLSNRDAVRIYEASLRYVIAMAVKNIYPEVTVKFNYSVSRSILGVLENLGHKIDRPTVKKIEAEVRRLVSLDLPIKRKKMDLEDAIAYYKEVGYHDKVEVLKYRDEEDVNMYICGDYVNYMFGYMVPSTSYLTEFVLALYHPGFIIQYPRSEMGGIIPEFDDAPIFAKTIKEATKWGKIIEGDTIAKMNSYVERKLEAEFINMCETRHNRQLTDLGDRIEKEIDSIRLIAIAGPSSSGKTTFSTRLRIELLSRGIKPLMISIDDYYQPKTQAPKDEFGAPDLEHIEALDVNLFDEQMLALIQGEKVTLPHFNFKVGQREPGRTVQIDENTPIIIEGIHALNDRLTHSVPQHQKYKIFIAPQTQLHIDDHTPISFTDLRLLRRIVRDQKYRNSPAEETISMWGSVRRGEFKWIYPYQEQANFVFNSELSYELAVLRKHAFKTLNAIPRDSEYFITANRLLKFLKYFKEIDDELVPNNSLLREFIGGSVFHV</sequence>
<keyword evidence="3" id="KW-1185">Reference proteome</keyword>
<dbReference type="OrthoDB" id="9764644at2"/>
<dbReference type="RefSeq" id="WP_030004766.1">
    <property type="nucleotide sequence ID" value="NC_022549.1"/>
</dbReference>
<dbReference type="PANTHER" id="PTHR10285">
    <property type="entry name" value="URIDINE KINASE"/>
    <property type="match status" value="1"/>
</dbReference>
<dbReference type="GO" id="GO:0005524">
    <property type="term" value="F:ATP binding"/>
    <property type="evidence" value="ECO:0007669"/>
    <property type="project" value="InterPro"/>
</dbReference>
<organism evidence="2 3">
    <name type="scientific">Acholeplasma brassicae</name>
    <dbReference type="NCBI Taxonomy" id="61635"/>
    <lineage>
        <taxon>Bacteria</taxon>
        <taxon>Bacillati</taxon>
        <taxon>Mycoplasmatota</taxon>
        <taxon>Mollicutes</taxon>
        <taxon>Acholeplasmatales</taxon>
        <taxon>Acholeplasmataceae</taxon>
        <taxon>Acholeplasma</taxon>
    </lineage>
</organism>
<evidence type="ECO:0000313" key="3">
    <source>
        <dbReference type="Proteomes" id="UP000032737"/>
    </source>
</evidence>
<protein>
    <submittedName>
        <fullName evidence="2">Phosphoribulokinase/uridine kinase family protein</fullName>
    </submittedName>
</protein>
<keyword evidence="2" id="KW-0808">Transferase</keyword>
<name>U4KT16_9MOLU</name>
<dbReference type="HOGENOM" id="CLU_023775_1_0_14"/>
<dbReference type="STRING" id="61635.BN85308830"/>
<reference evidence="2 3" key="1">
    <citation type="journal article" date="2013" name="J. Mol. Microbiol. Biotechnol.">
        <title>Analysis of the Complete Genomes of Acholeplasma brassicae , A. palmae and A. laidlawii and Their Comparison to the Obligate Parasites from ' Candidatus Phytoplasma'.</title>
        <authorList>
            <person name="Kube M."/>
            <person name="Siewert C."/>
            <person name="Migdoll A.M."/>
            <person name="Duduk B."/>
            <person name="Holz S."/>
            <person name="Rabus R."/>
            <person name="Seemuller E."/>
            <person name="Mitrovic J."/>
            <person name="Muller I."/>
            <person name="Buttner C."/>
            <person name="Reinhardt R."/>
        </authorList>
    </citation>
    <scope>NUCLEOTIDE SEQUENCE [LARGE SCALE GENOMIC DNA]</scope>
    <source>
        <strain evidence="3">0502</strain>
    </source>
</reference>
<keyword evidence="2" id="KW-0418">Kinase</keyword>
<dbReference type="Gene3D" id="3.40.50.300">
    <property type="entry name" value="P-loop containing nucleotide triphosphate hydrolases"/>
    <property type="match status" value="1"/>
</dbReference>
<gene>
    <name evidence="2" type="ORF">BN85308830</name>
</gene>
<dbReference type="InterPro" id="IPR027417">
    <property type="entry name" value="P-loop_NTPase"/>
</dbReference>
<dbReference type="InterPro" id="IPR006083">
    <property type="entry name" value="PRK/URK"/>
</dbReference>
<accession>U4KT16</accession>
<dbReference type="CDD" id="cd02028">
    <property type="entry name" value="UMPK_like"/>
    <property type="match status" value="1"/>
</dbReference>
<dbReference type="Proteomes" id="UP000032737">
    <property type="component" value="Chromosome"/>
</dbReference>
<dbReference type="Gene3D" id="3.30.980.10">
    <property type="entry name" value="Threonyl-trna Synthetase, Chain A, domain 2"/>
    <property type="match status" value="1"/>
</dbReference>
<feature type="domain" description="Phosphoribulokinase/uridine kinase" evidence="1">
    <location>
        <begin position="283"/>
        <end position="480"/>
    </location>
</feature>
<dbReference type="Pfam" id="PF00485">
    <property type="entry name" value="PRK"/>
    <property type="match status" value="1"/>
</dbReference>
<dbReference type="EMBL" id="FO681348">
    <property type="protein sequence ID" value="CCV65904.1"/>
    <property type="molecule type" value="Genomic_DNA"/>
</dbReference>
<dbReference type="KEGG" id="abra:BN85308830"/>
<dbReference type="InterPro" id="IPR018163">
    <property type="entry name" value="Thr/Ala-tRNA-synth_IIc_edit"/>
</dbReference>
<dbReference type="GO" id="GO:0016301">
    <property type="term" value="F:kinase activity"/>
    <property type="evidence" value="ECO:0007669"/>
    <property type="project" value="UniProtKB-KW"/>
</dbReference>
<evidence type="ECO:0000259" key="1">
    <source>
        <dbReference type="Pfam" id="PF00485"/>
    </source>
</evidence>
<proteinExistence type="predicted"/>